<evidence type="ECO:0000256" key="1">
    <source>
        <dbReference type="SAM" id="MobiDB-lite"/>
    </source>
</evidence>
<dbReference type="AlphaFoldDB" id="A0AAT9HJQ1"/>
<proteinExistence type="predicted"/>
<name>A0AAT9HJQ1_9ACTN</name>
<protein>
    <submittedName>
        <fullName evidence="2">Uncharacterized protein</fullName>
    </submittedName>
</protein>
<feature type="region of interest" description="Disordered" evidence="1">
    <location>
        <begin position="1"/>
        <end position="56"/>
    </location>
</feature>
<evidence type="ECO:0000313" key="2">
    <source>
        <dbReference type="EMBL" id="BFO17598.1"/>
    </source>
</evidence>
<sequence>MAAQRRTEGRTKDRFDSLASIDASKGAPTGALAHHKRGPGLLPVGPSRARSGVRAP</sequence>
<reference evidence="2" key="1">
    <citation type="submission" date="2024-06" db="EMBL/GenBank/DDBJ databases">
        <authorList>
            <consortium name="consrtm"/>
            <person name="Uemura M."/>
            <person name="Terahara T."/>
        </authorList>
    </citation>
    <scope>NUCLEOTIDE SEQUENCE</scope>
    <source>
        <strain evidence="2">KM77-8</strain>
    </source>
</reference>
<reference evidence="2" key="2">
    <citation type="submission" date="2024-07" db="EMBL/GenBank/DDBJ databases">
        <title>Streptomyces haneummycinica sp. nov., a new antibiotic-producing actinobacterium isolated from marine sediment.</title>
        <authorList>
            <person name="Uemura M."/>
            <person name="Hamada M."/>
            <person name="Hirano S."/>
            <person name="Kobayashi K."/>
            <person name="Ohshiro T."/>
            <person name="Kobayashi T."/>
            <person name="Terahara T."/>
        </authorList>
    </citation>
    <scope>NUCLEOTIDE SEQUENCE</scope>
    <source>
        <strain evidence="2">KM77-8</strain>
    </source>
</reference>
<accession>A0AAT9HJQ1</accession>
<gene>
    <name evidence="2" type="ORF">SHKM778_39860</name>
</gene>
<dbReference type="EMBL" id="AP035768">
    <property type="protein sequence ID" value="BFO17598.1"/>
    <property type="molecule type" value="Genomic_DNA"/>
</dbReference>
<feature type="compositionally biased region" description="Basic and acidic residues" evidence="1">
    <location>
        <begin position="1"/>
        <end position="16"/>
    </location>
</feature>
<organism evidence="2">
    <name type="scientific">Streptomyces haneummycinicus</name>
    <dbReference type="NCBI Taxonomy" id="3074435"/>
    <lineage>
        <taxon>Bacteria</taxon>
        <taxon>Bacillati</taxon>
        <taxon>Actinomycetota</taxon>
        <taxon>Actinomycetes</taxon>
        <taxon>Kitasatosporales</taxon>
        <taxon>Streptomycetaceae</taxon>
        <taxon>Streptomyces</taxon>
    </lineage>
</organism>